<accession>A0A7Y9XU96</accession>
<gene>
    <name evidence="2" type="ORF">FHS75_000867</name>
</gene>
<protein>
    <submittedName>
        <fullName evidence="2">Uncharacterized protein</fullName>
    </submittedName>
</protein>
<proteinExistence type="predicted"/>
<evidence type="ECO:0000256" key="1">
    <source>
        <dbReference type="SAM" id="MobiDB-lite"/>
    </source>
</evidence>
<dbReference type="EMBL" id="JACBZF010000001">
    <property type="protein sequence ID" value="NYH94562.1"/>
    <property type="molecule type" value="Genomic_DNA"/>
</dbReference>
<feature type="region of interest" description="Disordered" evidence="1">
    <location>
        <begin position="1"/>
        <end position="57"/>
    </location>
</feature>
<feature type="compositionally biased region" description="Basic and acidic residues" evidence="1">
    <location>
        <begin position="1"/>
        <end position="22"/>
    </location>
</feature>
<keyword evidence="3" id="KW-1185">Reference proteome</keyword>
<dbReference type="RefSeq" id="WP_179406463.1">
    <property type="nucleotide sequence ID" value="NZ_BMGF01000001.1"/>
</dbReference>
<sequence>MSDSKKQGLDEGGAKQQDRLFADDTVNPELEHESKQKLKNSGRAKPEDYPDRSVNPV</sequence>
<evidence type="ECO:0000313" key="2">
    <source>
        <dbReference type="EMBL" id="NYH94562.1"/>
    </source>
</evidence>
<dbReference type="AlphaFoldDB" id="A0A7Y9XU96"/>
<dbReference type="Proteomes" id="UP000522081">
    <property type="component" value="Unassembled WGS sequence"/>
</dbReference>
<comment type="caution">
    <text evidence="2">The sequence shown here is derived from an EMBL/GenBank/DDBJ whole genome shotgun (WGS) entry which is preliminary data.</text>
</comment>
<evidence type="ECO:0000313" key="3">
    <source>
        <dbReference type="Proteomes" id="UP000522081"/>
    </source>
</evidence>
<organism evidence="2 3">
    <name type="scientific">Novosphingobium marinum</name>
    <dbReference type="NCBI Taxonomy" id="1514948"/>
    <lineage>
        <taxon>Bacteria</taxon>
        <taxon>Pseudomonadati</taxon>
        <taxon>Pseudomonadota</taxon>
        <taxon>Alphaproteobacteria</taxon>
        <taxon>Sphingomonadales</taxon>
        <taxon>Sphingomonadaceae</taxon>
        <taxon>Novosphingobium</taxon>
    </lineage>
</organism>
<reference evidence="2 3" key="1">
    <citation type="submission" date="2020-07" db="EMBL/GenBank/DDBJ databases">
        <title>Genomic Encyclopedia of Type Strains, Phase IV (KMG-IV): sequencing the most valuable type-strain genomes for metagenomic binning, comparative biology and taxonomic classification.</title>
        <authorList>
            <person name="Goeker M."/>
        </authorList>
    </citation>
    <scope>NUCLEOTIDE SEQUENCE [LARGE SCALE GENOMIC DNA]</scope>
    <source>
        <strain evidence="2 3">DSM 29043</strain>
    </source>
</reference>
<name>A0A7Y9XU96_9SPHN</name>